<dbReference type="GO" id="GO:0001682">
    <property type="term" value="P:tRNA 5'-leader removal"/>
    <property type="evidence" value="ECO:0007669"/>
    <property type="project" value="UniProtKB-UniRule"/>
</dbReference>
<dbReference type="HAMAP" id="MF_00227">
    <property type="entry name" value="RNase_P"/>
    <property type="match status" value="1"/>
</dbReference>
<evidence type="ECO:0000256" key="4">
    <source>
        <dbReference type="ARBA" id="ARBA00022801"/>
    </source>
</evidence>
<keyword evidence="1 6" id="KW-0819">tRNA processing</keyword>
<evidence type="ECO:0000256" key="5">
    <source>
        <dbReference type="ARBA" id="ARBA00022884"/>
    </source>
</evidence>
<dbReference type="GO" id="GO:0042781">
    <property type="term" value="F:3'-tRNA processing endoribonuclease activity"/>
    <property type="evidence" value="ECO:0007669"/>
    <property type="project" value="TreeGrafter"/>
</dbReference>
<gene>
    <name evidence="6 8" type="primary">rnpA</name>
    <name evidence="8" type="ORF">IAB14_00155</name>
</gene>
<dbReference type="PANTHER" id="PTHR33992:SF1">
    <property type="entry name" value="RIBONUCLEASE P PROTEIN COMPONENT"/>
    <property type="match status" value="1"/>
</dbReference>
<dbReference type="GO" id="GO:0000049">
    <property type="term" value="F:tRNA binding"/>
    <property type="evidence" value="ECO:0007669"/>
    <property type="project" value="UniProtKB-UniRule"/>
</dbReference>
<dbReference type="Pfam" id="PF00825">
    <property type="entry name" value="Ribonuclease_P"/>
    <property type="match status" value="1"/>
</dbReference>
<dbReference type="Gene3D" id="3.30.230.10">
    <property type="match status" value="1"/>
</dbReference>
<dbReference type="NCBIfam" id="TIGR00188">
    <property type="entry name" value="rnpA"/>
    <property type="match status" value="1"/>
</dbReference>
<comment type="subunit">
    <text evidence="6">Consists of a catalytic RNA component (M1 or rnpB) and a protein subunit.</text>
</comment>
<name>A0A9D1NAW0_9FIRM</name>
<keyword evidence="2 6" id="KW-0540">Nuclease</keyword>
<sequence length="116" mass="13060">MQRAFRLTNRASFTYIRRNGKALVCPILVIGFVKAYNIKVGISVSKKIGNSVVRSLVKRRIREAFRLLLPELKGTFNYVVTAREPIAGCDYHTIDRALRKLLTGAGHLDAPDCSRQ</sequence>
<keyword evidence="4 6" id="KW-0378">Hydrolase</keyword>
<dbReference type="InterPro" id="IPR000100">
    <property type="entry name" value="RNase_P"/>
</dbReference>
<reference evidence="8" key="2">
    <citation type="journal article" date="2021" name="PeerJ">
        <title>Extensive microbial diversity within the chicken gut microbiome revealed by metagenomics and culture.</title>
        <authorList>
            <person name="Gilroy R."/>
            <person name="Ravi A."/>
            <person name="Getino M."/>
            <person name="Pursley I."/>
            <person name="Horton D.L."/>
            <person name="Alikhan N.F."/>
            <person name="Baker D."/>
            <person name="Gharbi K."/>
            <person name="Hall N."/>
            <person name="Watson M."/>
            <person name="Adriaenssens E.M."/>
            <person name="Foster-Nyarko E."/>
            <person name="Jarju S."/>
            <person name="Secka A."/>
            <person name="Antonio M."/>
            <person name="Oren A."/>
            <person name="Chaudhuri R.R."/>
            <person name="La Ragione R."/>
            <person name="Hildebrand F."/>
            <person name="Pallen M.J."/>
        </authorList>
    </citation>
    <scope>NUCLEOTIDE SEQUENCE</scope>
    <source>
        <strain evidence="8">23406</strain>
    </source>
</reference>
<dbReference type="Proteomes" id="UP000886891">
    <property type="component" value="Unassembled WGS sequence"/>
</dbReference>
<evidence type="ECO:0000313" key="9">
    <source>
        <dbReference type="Proteomes" id="UP000886891"/>
    </source>
</evidence>
<comment type="catalytic activity">
    <reaction evidence="6">
        <text>Endonucleolytic cleavage of RNA, removing 5'-extranucleotides from tRNA precursor.</text>
        <dbReference type="EC" id="3.1.26.5"/>
    </reaction>
</comment>
<evidence type="ECO:0000256" key="1">
    <source>
        <dbReference type="ARBA" id="ARBA00022694"/>
    </source>
</evidence>
<keyword evidence="5 6" id="KW-0694">RNA-binding</keyword>
<dbReference type="InterPro" id="IPR020568">
    <property type="entry name" value="Ribosomal_Su5_D2-typ_SF"/>
</dbReference>
<dbReference type="EMBL" id="DVOH01000002">
    <property type="protein sequence ID" value="HIU99510.1"/>
    <property type="molecule type" value="Genomic_DNA"/>
</dbReference>
<comment type="similarity">
    <text evidence="6">Belongs to the RnpA family.</text>
</comment>
<reference evidence="8" key="1">
    <citation type="submission" date="2020-10" db="EMBL/GenBank/DDBJ databases">
        <authorList>
            <person name="Gilroy R."/>
        </authorList>
    </citation>
    <scope>NUCLEOTIDE SEQUENCE</scope>
    <source>
        <strain evidence="8">23406</strain>
    </source>
</reference>
<dbReference type="SUPFAM" id="SSF54211">
    <property type="entry name" value="Ribosomal protein S5 domain 2-like"/>
    <property type="match status" value="1"/>
</dbReference>
<evidence type="ECO:0000313" key="8">
    <source>
        <dbReference type="EMBL" id="HIU99510.1"/>
    </source>
</evidence>
<protein>
    <recommendedName>
        <fullName evidence="6 7">Ribonuclease P protein component</fullName>
        <shortName evidence="6">RNase P protein</shortName>
        <shortName evidence="6">RNaseP protein</shortName>
        <ecNumber evidence="6 7">3.1.26.5</ecNumber>
    </recommendedName>
    <alternativeName>
        <fullName evidence="6">Protein C5</fullName>
    </alternativeName>
</protein>
<evidence type="ECO:0000256" key="6">
    <source>
        <dbReference type="HAMAP-Rule" id="MF_00227"/>
    </source>
</evidence>
<dbReference type="GO" id="GO:0004526">
    <property type="term" value="F:ribonuclease P activity"/>
    <property type="evidence" value="ECO:0007669"/>
    <property type="project" value="UniProtKB-UniRule"/>
</dbReference>
<keyword evidence="3 6" id="KW-0255">Endonuclease</keyword>
<dbReference type="EC" id="3.1.26.5" evidence="6 7"/>
<accession>A0A9D1NAW0</accession>
<dbReference type="InterPro" id="IPR014721">
    <property type="entry name" value="Ribsml_uS5_D2-typ_fold_subgr"/>
</dbReference>
<dbReference type="AlphaFoldDB" id="A0A9D1NAW0"/>
<comment type="function">
    <text evidence="6">RNaseP catalyzes the removal of the 5'-leader sequence from pre-tRNA to produce the mature 5'-terminus. It can also cleave other RNA substrates such as 4.5S RNA. The protein component plays an auxiliary but essential role in vivo by binding to the 5'-leader sequence and broadening the substrate specificity of the ribozyme.</text>
</comment>
<evidence type="ECO:0000256" key="3">
    <source>
        <dbReference type="ARBA" id="ARBA00022759"/>
    </source>
</evidence>
<dbReference type="GO" id="GO:0030677">
    <property type="term" value="C:ribonuclease P complex"/>
    <property type="evidence" value="ECO:0007669"/>
    <property type="project" value="TreeGrafter"/>
</dbReference>
<evidence type="ECO:0000256" key="2">
    <source>
        <dbReference type="ARBA" id="ARBA00022722"/>
    </source>
</evidence>
<comment type="caution">
    <text evidence="8">The sequence shown here is derived from an EMBL/GenBank/DDBJ whole genome shotgun (WGS) entry which is preliminary data.</text>
</comment>
<dbReference type="PANTHER" id="PTHR33992">
    <property type="entry name" value="RIBONUCLEASE P PROTEIN COMPONENT"/>
    <property type="match status" value="1"/>
</dbReference>
<organism evidence="8 9">
    <name type="scientific">Candidatus Stercoripulliclostridium merdipullorum</name>
    <dbReference type="NCBI Taxonomy" id="2840952"/>
    <lineage>
        <taxon>Bacteria</taxon>
        <taxon>Bacillati</taxon>
        <taxon>Bacillota</taxon>
        <taxon>Clostridia</taxon>
        <taxon>Eubacteriales</taxon>
        <taxon>Candidatus Stercoripulliclostridium</taxon>
    </lineage>
</organism>
<evidence type="ECO:0000256" key="7">
    <source>
        <dbReference type="NCBIfam" id="TIGR00188"/>
    </source>
</evidence>
<proteinExistence type="inferred from homology"/>